<gene>
    <name evidence="6" type="ORF">TRIADDRAFT_52183</name>
</gene>
<feature type="transmembrane region" description="Helical" evidence="5">
    <location>
        <begin position="131"/>
        <end position="152"/>
    </location>
</feature>
<dbReference type="EMBL" id="DS985241">
    <property type="protein sequence ID" value="EDV28875.1"/>
    <property type="molecule type" value="Genomic_DNA"/>
</dbReference>
<dbReference type="Gene3D" id="1.20.140.150">
    <property type="match status" value="1"/>
</dbReference>
<dbReference type="HOGENOM" id="CLU_084868_1_2_1"/>
<accession>B3RM00</accession>
<name>B3RM00_TRIAD</name>
<evidence type="ECO:0000256" key="1">
    <source>
        <dbReference type="ARBA" id="ARBA00004141"/>
    </source>
</evidence>
<dbReference type="OrthoDB" id="5873721at2759"/>
<dbReference type="AlphaFoldDB" id="B3RM00"/>
<protein>
    <submittedName>
        <fullName evidence="6">Uncharacterized protein</fullName>
    </submittedName>
</protein>
<feature type="transmembrane region" description="Helical" evidence="5">
    <location>
        <begin position="18"/>
        <end position="41"/>
    </location>
</feature>
<keyword evidence="2 5" id="KW-0812">Transmembrane</keyword>
<dbReference type="KEGG" id="tad:TRIADDRAFT_52183"/>
<evidence type="ECO:0000256" key="5">
    <source>
        <dbReference type="SAM" id="Phobius"/>
    </source>
</evidence>
<dbReference type="RefSeq" id="XP_002108077.1">
    <property type="nucleotide sequence ID" value="XM_002108041.1"/>
</dbReference>
<keyword evidence="3 5" id="KW-1133">Transmembrane helix</keyword>
<dbReference type="FunCoup" id="B3RM00">
    <property type="interactions" value="284"/>
</dbReference>
<dbReference type="Proteomes" id="UP000009022">
    <property type="component" value="Unassembled WGS sequence"/>
</dbReference>
<dbReference type="InterPro" id="IPR019372">
    <property type="entry name" value="LHFPL"/>
</dbReference>
<feature type="transmembrane region" description="Helical" evidence="5">
    <location>
        <begin position="91"/>
        <end position="119"/>
    </location>
</feature>
<dbReference type="PROSITE" id="PS51257">
    <property type="entry name" value="PROKAR_LIPOPROTEIN"/>
    <property type="match status" value="1"/>
</dbReference>
<dbReference type="GeneID" id="6750029"/>
<evidence type="ECO:0000256" key="4">
    <source>
        <dbReference type="ARBA" id="ARBA00023136"/>
    </source>
</evidence>
<dbReference type="eggNOG" id="KOG4026">
    <property type="taxonomic scope" value="Eukaryota"/>
</dbReference>
<dbReference type="CTD" id="6750029"/>
<keyword evidence="4 5" id="KW-0472">Membrane</keyword>
<evidence type="ECO:0000256" key="3">
    <source>
        <dbReference type="ARBA" id="ARBA00022989"/>
    </source>
</evidence>
<evidence type="ECO:0000313" key="6">
    <source>
        <dbReference type="EMBL" id="EDV28875.1"/>
    </source>
</evidence>
<keyword evidence="7" id="KW-1185">Reference proteome</keyword>
<reference evidence="6 7" key="1">
    <citation type="journal article" date="2008" name="Nature">
        <title>The Trichoplax genome and the nature of placozoans.</title>
        <authorList>
            <person name="Srivastava M."/>
            <person name="Begovic E."/>
            <person name="Chapman J."/>
            <person name="Putnam N.H."/>
            <person name="Hellsten U."/>
            <person name="Kawashima T."/>
            <person name="Kuo A."/>
            <person name="Mitros T."/>
            <person name="Salamov A."/>
            <person name="Carpenter M.L."/>
            <person name="Signorovitch A.Y."/>
            <person name="Moreno M.A."/>
            <person name="Kamm K."/>
            <person name="Grimwood J."/>
            <person name="Schmutz J."/>
            <person name="Shapiro H."/>
            <person name="Grigoriev I.V."/>
            <person name="Buss L.W."/>
            <person name="Schierwater B."/>
            <person name="Dellaporta S.L."/>
            <person name="Rokhsar D.S."/>
        </authorList>
    </citation>
    <scope>NUCLEOTIDE SEQUENCE [LARGE SCALE GENOMIC DNA]</scope>
    <source>
        <strain evidence="6 7">Grell-BS-1999</strain>
    </source>
</reference>
<organism evidence="6 7">
    <name type="scientific">Trichoplax adhaerens</name>
    <name type="common">Trichoplax reptans</name>
    <dbReference type="NCBI Taxonomy" id="10228"/>
    <lineage>
        <taxon>Eukaryota</taxon>
        <taxon>Metazoa</taxon>
        <taxon>Placozoa</taxon>
        <taxon>Uniplacotomia</taxon>
        <taxon>Trichoplacea</taxon>
        <taxon>Trichoplacidae</taxon>
        <taxon>Trichoplax</taxon>
    </lineage>
</organism>
<proteinExistence type="predicted"/>
<comment type="subcellular location">
    <subcellularLocation>
        <location evidence="1">Membrane</location>
        <topology evidence="1">Multi-pass membrane protein</topology>
    </subcellularLocation>
</comment>
<dbReference type="OMA" id="VMQTCGN"/>
<dbReference type="GO" id="GO:0016020">
    <property type="term" value="C:membrane"/>
    <property type="evidence" value="ECO:0000318"/>
    <property type="project" value="GO_Central"/>
</dbReference>
<evidence type="ECO:0000313" key="7">
    <source>
        <dbReference type="Proteomes" id="UP000009022"/>
    </source>
</evidence>
<dbReference type="PANTHER" id="PTHR12489:SF16">
    <property type="entry name" value="LHFPL TETRASPAN SUBFAMILY MEMBER 6 PROTEIN-RELATED"/>
    <property type="match status" value="1"/>
</dbReference>
<dbReference type="PhylomeDB" id="B3RM00"/>
<dbReference type="PANTHER" id="PTHR12489">
    <property type="entry name" value="LIPOMA HMGIC FUSION PARTNER-LIKE PROTEIN"/>
    <property type="match status" value="1"/>
</dbReference>
<feature type="transmembrane region" description="Helical" evidence="5">
    <location>
        <begin position="181"/>
        <end position="206"/>
    </location>
</feature>
<sequence length="229" mass="25031">MDKSTPLRSLKLSRFGHLWILMSSLAAGGCCVSFYLPYWLIGYWNKTTVTFGTFRACNYPGMVYNRTTAALGTTTIHICARYNDFNDIPSIAWKACTIMQGASCGILLLIALIGLSFMCIKDVLTKKAIRVAAILQLLAGLSFGCSCAFYPLGWDSASVRVICGEQSAIYRLGRCTIGWCYWAGIASSAISLLAAILAFTSFAITANRDRQVNRSKSSDARETSPNHNV</sequence>
<dbReference type="InParanoid" id="B3RM00"/>
<dbReference type="STRING" id="10228.B3RM00"/>
<evidence type="ECO:0000256" key="2">
    <source>
        <dbReference type="ARBA" id="ARBA00022692"/>
    </source>
</evidence>
<dbReference type="Pfam" id="PF10242">
    <property type="entry name" value="L_HMGIC_fpl"/>
    <property type="match status" value="1"/>
</dbReference>